<feature type="region of interest" description="Disordered" evidence="1">
    <location>
        <begin position="55"/>
        <end position="141"/>
    </location>
</feature>
<sequence length="197" mass="21947">MRVTEICERGGEGKDVYVGRAVVDGEPTIHAMLYRRRGRSWDRPLWSTAKPSVFSVPSQLKRGRSKQSLAMTKQKQATGMAKTGRPAHPPVHPLPDRRRLQNYEQTWPNYGLRNSSGEGPSSDQLQTTEAEGESDAWFDDSCKDEMGRHACTDADILKHEETAGDRDSNERVVGSILSYLACTIHPLAASSIKLRPL</sequence>
<feature type="compositionally biased region" description="Polar residues" evidence="1">
    <location>
        <begin position="66"/>
        <end position="77"/>
    </location>
</feature>
<feature type="compositionally biased region" description="Polar residues" evidence="1">
    <location>
        <begin position="102"/>
        <end position="129"/>
    </location>
</feature>
<reference evidence="2 3" key="1">
    <citation type="submission" date="2022-12" db="EMBL/GenBank/DDBJ databases">
        <title>Chromosome-scale assembly of the Ensete ventricosum genome.</title>
        <authorList>
            <person name="Dussert Y."/>
            <person name="Stocks J."/>
            <person name="Wendawek A."/>
            <person name="Woldeyes F."/>
            <person name="Nichols R.A."/>
            <person name="Borrell J.S."/>
        </authorList>
    </citation>
    <scope>NUCLEOTIDE SEQUENCE [LARGE SCALE GENOMIC DNA]</scope>
    <source>
        <strain evidence="3">cv. Maze</strain>
        <tissue evidence="2">Seeds</tissue>
    </source>
</reference>
<evidence type="ECO:0000313" key="3">
    <source>
        <dbReference type="Proteomes" id="UP001222027"/>
    </source>
</evidence>
<dbReference type="EMBL" id="JAQQAF010000001">
    <property type="protein sequence ID" value="KAJ8511403.1"/>
    <property type="molecule type" value="Genomic_DNA"/>
</dbReference>
<keyword evidence="3" id="KW-1185">Reference proteome</keyword>
<evidence type="ECO:0000313" key="2">
    <source>
        <dbReference type="EMBL" id="KAJ8511403.1"/>
    </source>
</evidence>
<dbReference type="AlphaFoldDB" id="A0AAV8RV91"/>
<accession>A0AAV8RV91</accession>
<gene>
    <name evidence="2" type="ORF">OPV22_001837</name>
</gene>
<dbReference type="Proteomes" id="UP001222027">
    <property type="component" value="Unassembled WGS sequence"/>
</dbReference>
<evidence type="ECO:0000256" key="1">
    <source>
        <dbReference type="SAM" id="MobiDB-lite"/>
    </source>
</evidence>
<organism evidence="2 3">
    <name type="scientific">Ensete ventricosum</name>
    <name type="common">Abyssinian banana</name>
    <name type="synonym">Musa ensete</name>
    <dbReference type="NCBI Taxonomy" id="4639"/>
    <lineage>
        <taxon>Eukaryota</taxon>
        <taxon>Viridiplantae</taxon>
        <taxon>Streptophyta</taxon>
        <taxon>Embryophyta</taxon>
        <taxon>Tracheophyta</taxon>
        <taxon>Spermatophyta</taxon>
        <taxon>Magnoliopsida</taxon>
        <taxon>Liliopsida</taxon>
        <taxon>Zingiberales</taxon>
        <taxon>Musaceae</taxon>
        <taxon>Ensete</taxon>
    </lineage>
</organism>
<protein>
    <submittedName>
        <fullName evidence="2">Uncharacterized protein</fullName>
    </submittedName>
</protein>
<proteinExistence type="predicted"/>
<name>A0AAV8RV91_ENSVE</name>
<comment type="caution">
    <text evidence="2">The sequence shown here is derived from an EMBL/GenBank/DDBJ whole genome shotgun (WGS) entry which is preliminary data.</text>
</comment>